<dbReference type="RefSeq" id="WP_014258554.1">
    <property type="nucleotide sequence ID" value="NC_016629.1"/>
</dbReference>
<accession>F3YU97</accession>
<evidence type="ECO:0000256" key="9">
    <source>
        <dbReference type="ARBA" id="ARBA00040743"/>
    </source>
</evidence>
<keyword evidence="6 12" id="KW-0472">Membrane</keyword>
<dbReference type="PANTHER" id="PTHR47529">
    <property type="entry name" value="PEPTIDYL-PROLYL CIS-TRANS ISOMERASE D"/>
    <property type="match status" value="1"/>
</dbReference>
<evidence type="ECO:0000256" key="2">
    <source>
        <dbReference type="ARBA" id="ARBA00022475"/>
    </source>
</evidence>
<evidence type="ECO:0000256" key="11">
    <source>
        <dbReference type="PROSITE-ProRule" id="PRU00278"/>
    </source>
</evidence>
<dbReference type="InterPro" id="IPR046357">
    <property type="entry name" value="PPIase_dom_sf"/>
</dbReference>
<dbReference type="Gene3D" id="3.10.50.40">
    <property type="match status" value="1"/>
</dbReference>
<evidence type="ECO:0000256" key="5">
    <source>
        <dbReference type="ARBA" id="ARBA00022989"/>
    </source>
</evidence>
<dbReference type="Pfam" id="PF00639">
    <property type="entry name" value="Rotamase"/>
    <property type="match status" value="1"/>
</dbReference>
<keyword evidence="5 12" id="KW-1133">Transmembrane helix</keyword>
<evidence type="ECO:0000256" key="7">
    <source>
        <dbReference type="ARBA" id="ARBA00023186"/>
    </source>
</evidence>
<comment type="subcellular location">
    <subcellularLocation>
        <location evidence="1">Cell inner membrane</location>
        <topology evidence="1">Single-pass type II membrane protein</topology>
        <orientation evidence="1">Periplasmic side</orientation>
    </subcellularLocation>
</comment>
<dbReference type="eggNOG" id="COG0760">
    <property type="taxonomic scope" value="Bacteria"/>
</dbReference>
<dbReference type="Pfam" id="PF13624">
    <property type="entry name" value="SurA_N_3"/>
    <property type="match status" value="1"/>
</dbReference>
<organism evidence="14 15">
    <name type="scientific">Desulfocurvibacter africanus subsp. africanus str. Walvis Bay</name>
    <dbReference type="NCBI Taxonomy" id="690850"/>
    <lineage>
        <taxon>Bacteria</taxon>
        <taxon>Pseudomonadati</taxon>
        <taxon>Thermodesulfobacteriota</taxon>
        <taxon>Desulfovibrionia</taxon>
        <taxon>Desulfovibrionales</taxon>
        <taxon>Desulfovibrionaceae</taxon>
        <taxon>Desulfocurvibacter</taxon>
    </lineage>
</organism>
<name>F3YU97_DESAF</name>
<dbReference type="Pfam" id="PF13145">
    <property type="entry name" value="Rotamase_2"/>
    <property type="match status" value="1"/>
</dbReference>
<dbReference type="SUPFAM" id="SSF54534">
    <property type="entry name" value="FKBP-like"/>
    <property type="match status" value="1"/>
</dbReference>
<protein>
    <recommendedName>
        <fullName evidence="9">Periplasmic chaperone PpiD</fullName>
    </recommendedName>
    <alternativeName>
        <fullName evidence="10">Periplasmic folding chaperone</fullName>
    </alternativeName>
</protein>
<evidence type="ECO:0000256" key="10">
    <source>
        <dbReference type="ARBA" id="ARBA00042775"/>
    </source>
</evidence>
<evidence type="ECO:0000256" key="1">
    <source>
        <dbReference type="ARBA" id="ARBA00004382"/>
    </source>
</evidence>
<keyword evidence="11" id="KW-0697">Rotamase</keyword>
<evidence type="ECO:0000256" key="8">
    <source>
        <dbReference type="ARBA" id="ARBA00038408"/>
    </source>
</evidence>
<proteinExistence type="inferred from homology"/>
<reference evidence="14 15" key="1">
    <citation type="journal article" date="2011" name="J. Bacteriol.">
        <title>Genome sequence of the mercury-methylating and pleomorphic Desulfovibrio africanus Strain Walvis Bay.</title>
        <authorList>
            <person name="Brown S.D."/>
            <person name="Wall J.D."/>
            <person name="Kucken A.M."/>
            <person name="Gilmour C.C."/>
            <person name="Podar M."/>
            <person name="Brandt C.C."/>
            <person name="Teshima H."/>
            <person name="Detter J.C."/>
            <person name="Han C.S."/>
            <person name="Land M.L."/>
            <person name="Lucas S."/>
            <person name="Han J."/>
            <person name="Pennacchio L."/>
            <person name="Nolan M."/>
            <person name="Pitluck S."/>
            <person name="Woyke T."/>
            <person name="Goodwin L."/>
            <person name="Palumbo A.V."/>
            <person name="Elias D.A."/>
        </authorList>
    </citation>
    <scope>NUCLEOTIDE SEQUENCE [LARGE SCALE GENOMIC DNA]</scope>
    <source>
        <strain evidence="14 15">Walvis Bay</strain>
    </source>
</reference>
<dbReference type="HOGENOM" id="CLU_023843_1_0_7"/>
<dbReference type="AlphaFoldDB" id="F3YU97"/>
<evidence type="ECO:0000313" key="15">
    <source>
        <dbReference type="Proteomes" id="UP000007844"/>
    </source>
</evidence>
<keyword evidence="3" id="KW-0997">Cell inner membrane</keyword>
<evidence type="ECO:0000256" key="4">
    <source>
        <dbReference type="ARBA" id="ARBA00022692"/>
    </source>
</evidence>
<evidence type="ECO:0000313" key="14">
    <source>
        <dbReference type="EMBL" id="EGJ48703.1"/>
    </source>
</evidence>
<keyword evidence="4 12" id="KW-0812">Transmembrane</keyword>
<sequence length="631" mass="69819">MLDPIRQNARSWGVKIVFGIIIIVFVFWGVGSFRNQNGSVVGYVNDTPVNVTEYRQALERATEQLRSRFPDLDAEMLKQLGLRRQVFSQIVDAELVRQKAKDTGMVVSDEEVREIIRSTPAFQSDRGGFDYELYRRLLRANGLTEVSYEAGMRTELLLDKMRQVATLPAKASEQEARDHFAFARDTAVVRYALFPLEDFTAQASPSEEEIAGYYEQNKARFTLPAQARISYLLFSAEQMARPEQVPAEEVRQYYEAHADKFQRQEEVRASHILVKVAKDAPQEEVDTAKAKIEDIRKKITGSLSFADAAKKFSEGPSGPAGGDLGWFGRGRMVPTFEQAAFALKPGQVSAPVRTEFGWHIIKLEERREPGQIPLAEVESDIRAELARDTAASLVGDALDEATELAAAGQSLAEIAKSLHMVPRDSGMFSESAGPAGIGLNDEAKRVIFSLADGELTDTPVSSGNGYILAEKAGSKPESVKPLDEVRVQIETLLKRDKALELSKAKAQALAKQLADPAAREQAAASLPELKTSEPFDRKGTVPDLGANQDLAKDAFVAKSGEWLPGAYSSPKGWYVAKLDALIPAPESEWQSQKDMWVAALTQSREQELYQAFIESLRSEAKIEIVNPQYLE</sequence>
<feature type="domain" description="PpiC" evidence="13">
    <location>
        <begin position="264"/>
        <end position="365"/>
    </location>
</feature>
<keyword evidence="15" id="KW-1185">Reference proteome</keyword>
<comment type="similarity">
    <text evidence="8">Belongs to the PpiD chaperone family.</text>
</comment>
<evidence type="ECO:0000259" key="13">
    <source>
        <dbReference type="PROSITE" id="PS50198"/>
    </source>
</evidence>
<evidence type="ECO:0000256" key="12">
    <source>
        <dbReference type="SAM" id="Phobius"/>
    </source>
</evidence>
<dbReference type="Gene3D" id="1.10.4030.10">
    <property type="entry name" value="Porin chaperone SurA, peptide-binding domain"/>
    <property type="match status" value="1"/>
</dbReference>
<evidence type="ECO:0000256" key="6">
    <source>
        <dbReference type="ARBA" id="ARBA00023136"/>
    </source>
</evidence>
<dbReference type="PROSITE" id="PS01096">
    <property type="entry name" value="PPIC_PPIASE_1"/>
    <property type="match status" value="1"/>
</dbReference>
<dbReference type="SUPFAM" id="SSF109998">
    <property type="entry name" value="Triger factor/SurA peptide-binding domain-like"/>
    <property type="match status" value="1"/>
</dbReference>
<dbReference type="GO" id="GO:0005886">
    <property type="term" value="C:plasma membrane"/>
    <property type="evidence" value="ECO:0007669"/>
    <property type="project" value="UniProtKB-SubCell"/>
</dbReference>
<dbReference type="PROSITE" id="PS50198">
    <property type="entry name" value="PPIC_PPIASE_2"/>
    <property type="match status" value="1"/>
</dbReference>
<dbReference type="InterPro" id="IPR027304">
    <property type="entry name" value="Trigger_fact/SurA_dom_sf"/>
</dbReference>
<evidence type="ECO:0000256" key="3">
    <source>
        <dbReference type="ARBA" id="ARBA00022519"/>
    </source>
</evidence>
<dbReference type="InterPro" id="IPR052029">
    <property type="entry name" value="PpiD_chaperone"/>
</dbReference>
<dbReference type="Proteomes" id="UP000007844">
    <property type="component" value="Chromosome"/>
</dbReference>
<dbReference type="KEGG" id="daf:Desaf_0346"/>
<gene>
    <name evidence="14" type="ORF">Desaf_0346</name>
</gene>
<dbReference type="InterPro" id="IPR023058">
    <property type="entry name" value="PPIase_PpiC_CS"/>
</dbReference>
<dbReference type="GO" id="GO:0003755">
    <property type="term" value="F:peptidyl-prolyl cis-trans isomerase activity"/>
    <property type="evidence" value="ECO:0007669"/>
    <property type="project" value="UniProtKB-KW"/>
</dbReference>
<dbReference type="InterPro" id="IPR000297">
    <property type="entry name" value="PPIase_PpiC"/>
</dbReference>
<feature type="transmembrane region" description="Helical" evidence="12">
    <location>
        <begin position="12"/>
        <end position="31"/>
    </location>
</feature>
<keyword evidence="2" id="KW-1003">Cell membrane</keyword>
<dbReference type="STRING" id="690850.Desaf_0346"/>
<dbReference type="EMBL" id="CP003221">
    <property type="protein sequence ID" value="EGJ48703.1"/>
    <property type="molecule type" value="Genomic_DNA"/>
</dbReference>
<keyword evidence="11 14" id="KW-0413">Isomerase</keyword>
<dbReference type="PANTHER" id="PTHR47529:SF1">
    <property type="entry name" value="PERIPLASMIC CHAPERONE PPID"/>
    <property type="match status" value="1"/>
</dbReference>
<keyword evidence="7" id="KW-0143">Chaperone</keyword>